<evidence type="ECO:0000313" key="1">
    <source>
        <dbReference type="EMBL" id="MBB5263883.1"/>
    </source>
</evidence>
<accession>A0A7W8H9D4</accession>
<keyword evidence="2" id="KW-1185">Reference proteome</keyword>
<dbReference type="EMBL" id="JACHFW010000003">
    <property type="protein sequence ID" value="MBB5263883.1"/>
    <property type="molecule type" value="Genomic_DNA"/>
</dbReference>
<name>A0A7W8H9D4_9FIRM</name>
<organism evidence="1 2">
    <name type="scientific">Catenibacillus scindens</name>
    <dbReference type="NCBI Taxonomy" id="673271"/>
    <lineage>
        <taxon>Bacteria</taxon>
        <taxon>Bacillati</taxon>
        <taxon>Bacillota</taxon>
        <taxon>Clostridia</taxon>
        <taxon>Lachnospirales</taxon>
        <taxon>Lachnospiraceae</taxon>
        <taxon>Catenibacillus</taxon>
    </lineage>
</organism>
<proteinExistence type="predicted"/>
<feature type="non-terminal residue" evidence="1">
    <location>
        <position position="1"/>
    </location>
</feature>
<dbReference type="Proteomes" id="UP000543642">
    <property type="component" value="Unassembled WGS sequence"/>
</dbReference>
<protein>
    <submittedName>
        <fullName evidence="1">Uncharacterized protein</fullName>
    </submittedName>
</protein>
<evidence type="ECO:0000313" key="2">
    <source>
        <dbReference type="Proteomes" id="UP000543642"/>
    </source>
</evidence>
<sequence>NINAYTNKKYESVEEIKNIAHIAA</sequence>
<comment type="caution">
    <text evidence="1">The sequence shown here is derived from an EMBL/GenBank/DDBJ whole genome shotgun (WGS) entry which is preliminary data.</text>
</comment>
<gene>
    <name evidence="1" type="ORF">HNP82_000988</name>
</gene>
<reference evidence="1 2" key="1">
    <citation type="submission" date="2020-08" db="EMBL/GenBank/DDBJ databases">
        <title>Genomic Encyclopedia of Type Strains, Phase IV (KMG-IV): sequencing the most valuable type-strain genomes for metagenomic binning, comparative biology and taxonomic classification.</title>
        <authorList>
            <person name="Goeker M."/>
        </authorList>
    </citation>
    <scope>NUCLEOTIDE SEQUENCE [LARGE SCALE GENOMIC DNA]</scope>
    <source>
        <strain evidence="1 2">DSM 106146</strain>
    </source>
</reference>
<dbReference type="AlphaFoldDB" id="A0A7W8H9D4"/>